<dbReference type="InterPro" id="IPR004134">
    <property type="entry name" value="Peptidase_C1B"/>
</dbReference>
<evidence type="ECO:0000256" key="2">
    <source>
        <dbReference type="ARBA" id="ARBA00022801"/>
    </source>
</evidence>
<dbReference type="PIRSF" id="PIRSF005700">
    <property type="entry name" value="PepC"/>
    <property type="match status" value="1"/>
</dbReference>
<dbReference type="PROSITE" id="PS00139">
    <property type="entry name" value="THIOL_PROTEASE_CYS"/>
    <property type="match status" value="1"/>
</dbReference>
<evidence type="ECO:0000313" key="7">
    <source>
        <dbReference type="Proteomes" id="UP000004946"/>
    </source>
</evidence>
<name>E6K0F0_PARDN</name>
<dbReference type="HOGENOM" id="CLU_038600_0_1_11"/>
<dbReference type="GO" id="GO:0070005">
    <property type="term" value="F:cysteine-type aminopeptidase activity"/>
    <property type="evidence" value="ECO:0007669"/>
    <property type="project" value="InterPro"/>
</dbReference>
<dbReference type="PANTHER" id="PTHR10363">
    <property type="entry name" value="BLEOMYCIN HYDROLASE"/>
    <property type="match status" value="1"/>
</dbReference>
<evidence type="ECO:0000256" key="3">
    <source>
        <dbReference type="ARBA" id="ARBA00022807"/>
    </source>
</evidence>
<feature type="active site" evidence="5">
    <location>
        <position position="69"/>
    </location>
</feature>
<dbReference type="PANTHER" id="PTHR10363:SF2">
    <property type="entry name" value="BLEOMYCIN HYDROLASE"/>
    <property type="match status" value="1"/>
</dbReference>
<dbReference type="InterPro" id="IPR025660">
    <property type="entry name" value="Pept_his_AS"/>
</dbReference>
<keyword evidence="2 4" id="KW-0378">Hydrolase</keyword>
<feature type="active site" evidence="5">
    <location>
        <position position="364"/>
    </location>
</feature>
<accession>E6K0F0</accession>
<dbReference type="RefSeq" id="WP_006290605.1">
    <property type="nucleotide sequence ID" value="NZ_AP012333.1"/>
</dbReference>
<dbReference type="Proteomes" id="UP000004946">
    <property type="component" value="Chromosome"/>
</dbReference>
<dbReference type="InterPro" id="IPR000169">
    <property type="entry name" value="Pept_cys_AS"/>
</dbReference>
<keyword evidence="4" id="KW-0031">Aminopeptidase</keyword>
<evidence type="ECO:0000256" key="4">
    <source>
        <dbReference type="PIRNR" id="PIRNR005700"/>
    </source>
</evidence>
<dbReference type="InterPro" id="IPR038765">
    <property type="entry name" value="Papain-like_cys_pep_sf"/>
</dbReference>
<dbReference type="GO" id="GO:0006508">
    <property type="term" value="P:proteolysis"/>
    <property type="evidence" value="ECO:0007669"/>
    <property type="project" value="UniProtKB-KW"/>
</dbReference>
<comment type="similarity">
    <text evidence="4">Belongs to the peptidase C1 family.</text>
</comment>
<dbReference type="MEROPS" id="C01.086"/>
<reference evidence="6 7" key="1">
    <citation type="submission" date="2010-12" db="EMBL/GenBank/DDBJ databases">
        <authorList>
            <person name="Muzny D."/>
            <person name="Qin X."/>
            <person name="Buhay C."/>
            <person name="Dugan-Rocha S."/>
            <person name="Ding Y."/>
            <person name="Chen G."/>
            <person name="Hawes A."/>
            <person name="Holder M."/>
            <person name="Jhangiani S."/>
            <person name="Johnson A."/>
            <person name="Khan Z."/>
            <person name="Li Z."/>
            <person name="Liu W."/>
            <person name="Liu X."/>
            <person name="Perez L."/>
            <person name="Shen H."/>
            <person name="Wang Q."/>
            <person name="Watt J."/>
            <person name="Xi L."/>
            <person name="Xin Y."/>
            <person name="Zhou J."/>
            <person name="Deng J."/>
            <person name="Jiang H."/>
            <person name="Liu Y."/>
            <person name="Qu J."/>
            <person name="Song X.-Z."/>
            <person name="Zhang L."/>
            <person name="Villasana D."/>
            <person name="Johnson A."/>
            <person name="Liu J."/>
            <person name="Liyanage D."/>
            <person name="Lorensuhewa L."/>
            <person name="Robinson T."/>
            <person name="Song A."/>
            <person name="Song B.-B."/>
            <person name="Dinh H."/>
            <person name="Thornton R."/>
            <person name="Coyle M."/>
            <person name="Francisco L."/>
            <person name="Jackson L."/>
            <person name="Javaid M."/>
            <person name="Korchina V."/>
            <person name="Kovar C."/>
            <person name="Mata R."/>
            <person name="Mathew T."/>
            <person name="Ngo R."/>
            <person name="Nguyen L."/>
            <person name="Nguyen N."/>
            <person name="Okwuonu G."/>
            <person name="Ongeri F."/>
            <person name="Pham C."/>
            <person name="Simmons D."/>
            <person name="Wilczek-Boney K."/>
            <person name="Hale W."/>
            <person name="Jakkamsetti A."/>
            <person name="Pham P."/>
            <person name="Ruth R."/>
            <person name="San Lucas F."/>
            <person name="Warren J."/>
            <person name="Zhang J."/>
            <person name="Zhao Z."/>
            <person name="Zhou C."/>
            <person name="Zhu D."/>
            <person name="Lee S."/>
            <person name="Bess C."/>
            <person name="Blankenburg K."/>
            <person name="Forbes L."/>
            <person name="Fu Q."/>
            <person name="Gubbala S."/>
            <person name="Hirani K."/>
            <person name="Jayaseelan J.C."/>
            <person name="Lara F."/>
            <person name="Munidasa M."/>
            <person name="Palculict T."/>
            <person name="Patil S."/>
            <person name="Pu L.-L."/>
            <person name="Saada N."/>
            <person name="Tang L."/>
            <person name="Weissenberger G."/>
            <person name="Zhu Y."/>
            <person name="Hemphill L."/>
            <person name="Shang Y."/>
            <person name="Youmans B."/>
            <person name="Ayvaz T."/>
            <person name="Ross M."/>
            <person name="Santibanez J."/>
            <person name="Aqrawi P."/>
            <person name="Gross S."/>
            <person name="Joshi V."/>
            <person name="Fowler G."/>
            <person name="Nazareth L."/>
            <person name="Reid J."/>
            <person name="Worley K."/>
            <person name="Petrosino J."/>
            <person name="Highlander S."/>
            <person name="Gibbs R."/>
        </authorList>
    </citation>
    <scope>NUCLEOTIDE SEQUENCE [LARGE SCALE GENOMIC DNA]</scope>
    <source>
        <strain evidence="6 7">DSM 10105</strain>
    </source>
</reference>
<dbReference type="AlphaFoldDB" id="E6K0F0"/>
<dbReference type="GO" id="GO:0009636">
    <property type="term" value="P:response to toxic substance"/>
    <property type="evidence" value="ECO:0007669"/>
    <property type="project" value="TreeGrafter"/>
</dbReference>
<proteinExistence type="inferred from homology"/>
<feature type="active site" evidence="5">
    <location>
        <position position="385"/>
    </location>
</feature>
<organism evidence="6 7">
    <name type="scientific">Parascardovia denticolens DSM 10105 = JCM 12538</name>
    <dbReference type="NCBI Taxonomy" id="864564"/>
    <lineage>
        <taxon>Bacteria</taxon>
        <taxon>Bacillati</taxon>
        <taxon>Actinomycetota</taxon>
        <taxon>Actinomycetes</taxon>
        <taxon>Bifidobacteriales</taxon>
        <taxon>Bifidobacteriaceae</taxon>
        <taxon>Parascardovia</taxon>
    </lineage>
</organism>
<keyword evidence="3 4" id="KW-0788">Thiol protease</keyword>
<gene>
    <name evidence="6" type="ORF">HMPREF0620_1228</name>
</gene>
<evidence type="ECO:0000256" key="1">
    <source>
        <dbReference type="ARBA" id="ARBA00022670"/>
    </source>
</evidence>
<dbReference type="GO" id="GO:0005737">
    <property type="term" value="C:cytoplasm"/>
    <property type="evidence" value="ECO:0007669"/>
    <property type="project" value="TreeGrafter"/>
</dbReference>
<dbReference type="KEGG" id="pdo:PSDT_0441"/>
<dbReference type="SUPFAM" id="SSF54001">
    <property type="entry name" value="Cysteine proteinases"/>
    <property type="match status" value="1"/>
</dbReference>
<sequence length="439" mass="50131">MAELTVDQTRKMETSFASDKKNLLAQRAAATNGLLKAAEDQFVLARNKNPYSTDLTSDGVTNQKHSGRCWMFAGLNVLRFLLGKKLNVENFELSQNFLYFYDKLEKANYFYDKIIASAQADILDRKVDALMSEPEGDGGWWQYVVNLVKKYGVLPKTYMPETANTENSEVMNALLNRKLRQDGLRLRELVRGGASESEVETERSRMLEGINSIVSVSLGVPPREFRFQYQDKDKKYHDEGLMTPKDFFDKYIGVDLDDYVALDHYHLEGLLSMHKHYSNDLAGDMVGAPDPHWINTPVEEMKAAAIKQLQDGEPIWFACDVGQDSDRKAGVMATDLYDMATLVSVDFTMDKGRRVVSHESMATHAMTLVGVDVIDGKSVRWKVENSWGDENGEKGYYVMTDDWFDQFTFEVIINKKYLSEDLVQLYQTEPEVLPFYFPM</sequence>
<dbReference type="CDD" id="cd00585">
    <property type="entry name" value="Peptidase_C1B"/>
    <property type="match status" value="1"/>
</dbReference>
<dbReference type="PATRIC" id="fig|864564.6.peg.484"/>
<keyword evidence="1 4" id="KW-0645">Protease</keyword>
<evidence type="ECO:0000256" key="5">
    <source>
        <dbReference type="PIRSR" id="PIRSR005700-1"/>
    </source>
</evidence>
<protein>
    <recommendedName>
        <fullName evidence="4">Aminopeptidase</fullName>
    </recommendedName>
</protein>
<dbReference type="Gene3D" id="3.90.70.10">
    <property type="entry name" value="Cysteine proteinases"/>
    <property type="match status" value="1"/>
</dbReference>
<dbReference type="GO" id="GO:0043418">
    <property type="term" value="P:homocysteine catabolic process"/>
    <property type="evidence" value="ECO:0007669"/>
    <property type="project" value="TreeGrafter"/>
</dbReference>
<dbReference type="PROSITE" id="PS00639">
    <property type="entry name" value="THIOL_PROTEASE_HIS"/>
    <property type="match status" value="1"/>
</dbReference>
<dbReference type="eggNOG" id="COG3579">
    <property type="taxonomic scope" value="Bacteria"/>
</dbReference>
<dbReference type="EMBL" id="AEON01000001">
    <property type="protein sequence ID" value="EFT84223.1"/>
    <property type="molecule type" value="Genomic_DNA"/>
</dbReference>
<comment type="caution">
    <text evidence="6">The sequence shown here is derived from an EMBL/GenBank/DDBJ whole genome shotgun (WGS) entry which is preliminary data.</text>
</comment>
<keyword evidence="7" id="KW-1185">Reference proteome</keyword>
<evidence type="ECO:0000313" key="6">
    <source>
        <dbReference type="EMBL" id="EFT84223.1"/>
    </source>
</evidence>
<dbReference type="Pfam" id="PF03051">
    <property type="entry name" value="Peptidase_C1_2"/>
    <property type="match status" value="1"/>
</dbReference>